<sequence>MKNCLIIVLLCTVFSCKPKKADLAGDAPVKVNDFIAAFKPLTLPYTVADTNLAQAADTTTIGHKVFAQFIPDSVYSKVINTGKKISIRPVGRIQKGKDKEIYLLAAITQNKRTHLGVFVLNKKNQFLAGKLFLQTGEEDAYVHSVVINKEPTFLFTHIGWIYNDAGAFMVVVNDSNEDLKKASIIINPVDTMPRKNKLSGDYTAGKRNFISIRDGKNANIYLFFVHFEKKDGTCTGELKGELKMKEASNGAYNQSGDACAINFTFNGSEVNEAYSKKAAYFSMEFAIHQPLKIYSGIGILWKFGYYDQTRNQDQTLQPNWMEKNYSFLEDTGIKFQIMIHDAPVWVKAWYLNPETFKSAPLFLLSTDLPENDYVSQTITHRLYDANVATKVAQFILLGVGGAKLIDELGFNPDVYHLNEAHGISAAFYLLNKLKSVEKLKECLVFTTHTPEEAGNEKHDIYLCHKMSYFCGLSIDEVRKLTGIKDDQFNHSLVALRFARKANGVSKLHGDVSREMWSHYEGICPITNITNAQDWRYWADKQLYKHAEDSNDWAYDDRKKYLKKRAFEIVADQTGKIFDPNVLTIVWARRFAGYKRADMLTYDMERFERLLNNPKHPVQVIWAGKPYPVDYPAIGTFNNLVNISKNYKNVAVLIGYELGLSKRLKQAADVWLNNPRVPREASGTSGMTAAMNGAVNFSTDDGWIPEFIDHGNNGFVVPKADYANMSVHEQDEYDLHKAYDILENQIVPLYYDSFDTWRQIMKNGMRDVRFQFDSNRMAHEYYEIMYKS</sequence>
<dbReference type="EMBL" id="JAGFNK010001340">
    <property type="protein sequence ID" value="KAI9432306.1"/>
    <property type="molecule type" value="Genomic_DNA"/>
</dbReference>
<dbReference type="Proteomes" id="UP001207468">
    <property type="component" value="Unassembled WGS sequence"/>
</dbReference>
<proteinExistence type="predicted"/>
<organism evidence="1 2">
    <name type="scientific">Russula earlei</name>
    <dbReference type="NCBI Taxonomy" id="71964"/>
    <lineage>
        <taxon>Eukaryota</taxon>
        <taxon>Fungi</taxon>
        <taxon>Dikarya</taxon>
        <taxon>Basidiomycota</taxon>
        <taxon>Agaricomycotina</taxon>
        <taxon>Agaricomycetes</taxon>
        <taxon>Russulales</taxon>
        <taxon>Russulaceae</taxon>
        <taxon>Russula</taxon>
    </lineage>
</organism>
<reference evidence="1" key="1">
    <citation type="submission" date="2021-03" db="EMBL/GenBank/DDBJ databases">
        <title>Evolutionary priming and transition to the ectomycorrhizal habit in an iconic lineage of mushroom-forming fungi: is preadaptation a requirement?</title>
        <authorList>
            <consortium name="DOE Joint Genome Institute"/>
            <person name="Looney B.P."/>
            <person name="Miyauchi S."/>
            <person name="Morin E."/>
            <person name="Drula E."/>
            <person name="Courty P.E."/>
            <person name="Chicoki N."/>
            <person name="Fauchery L."/>
            <person name="Kohler A."/>
            <person name="Kuo A."/>
            <person name="LaButti K."/>
            <person name="Pangilinan J."/>
            <person name="Lipzen A."/>
            <person name="Riley R."/>
            <person name="Andreopoulos W."/>
            <person name="He G."/>
            <person name="Johnson J."/>
            <person name="Barry K.W."/>
            <person name="Grigoriev I.V."/>
            <person name="Nagy L."/>
            <person name="Hibbett D."/>
            <person name="Henrissat B."/>
            <person name="Matheny P.B."/>
            <person name="Labbe J."/>
            <person name="Martin A.F."/>
        </authorList>
    </citation>
    <scope>NUCLEOTIDE SEQUENCE</scope>
    <source>
        <strain evidence="1">BPL698</strain>
    </source>
</reference>
<protein>
    <submittedName>
        <fullName evidence="1">Uncharacterized protein</fullName>
    </submittedName>
</protein>
<evidence type="ECO:0000313" key="1">
    <source>
        <dbReference type="EMBL" id="KAI9432306.1"/>
    </source>
</evidence>
<evidence type="ECO:0000313" key="2">
    <source>
        <dbReference type="Proteomes" id="UP001207468"/>
    </source>
</evidence>
<accession>A0ACC0TQR4</accession>
<keyword evidence="2" id="KW-1185">Reference proteome</keyword>
<gene>
    <name evidence="1" type="ORF">F5148DRAFT_1310032</name>
</gene>
<comment type="caution">
    <text evidence="1">The sequence shown here is derived from an EMBL/GenBank/DDBJ whole genome shotgun (WGS) entry which is preliminary data.</text>
</comment>
<name>A0ACC0TQR4_9AGAM</name>